<evidence type="ECO:0000313" key="2">
    <source>
        <dbReference type="EnsemblMetazoa" id="AMEM014662-PA"/>
    </source>
</evidence>
<sequence>MTTTQTRNHKRSPANDPLMLNESGPVADELAEELLDDAPPPPAPDEAPLVAPLKPPLSPWLNEDDWLEDEEPVSPPGPVNVLDMVLLCEPDTEPSLFVCKLWLEAVFLLPCTPFSKNVSELVCALLDDWPNWFCTTEDEPALACSLYLSFSRIDIVFAFELDSCSCPDDPSTATLPDVLPAAFWLKIPCWFWTVCDWLLDPLLCSNPFATFCA</sequence>
<proteinExistence type="predicted"/>
<dbReference type="VEuPathDB" id="VectorBase:AMEM014662"/>
<evidence type="ECO:0000256" key="1">
    <source>
        <dbReference type="SAM" id="MobiDB-lite"/>
    </source>
</evidence>
<evidence type="ECO:0000313" key="3">
    <source>
        <dbReference type="Proteomes" id="UP000075903"/>
    </source>
</evidence>
<protein>
    <submittedName>
        <fullName evidence="2">Uncharacterized protein</fullName>
    </submittedName>
</protein>
<dbReference type="Proteomes" id="UP000075903">
    <property type="component" value="Unassembled WGS sequence"/>
</dbReference>
<dbReference type="EnsemblMetazoa" id="AMEM014662-RA">
    <property type="protein sequence ID" value="AMEM014662-PA"/>
    <property type="gene ID" value="AMEM014662"/>
</dbReference>
<reference evidence="2" key="1">
    <citation type="submission" date="2020-05" db="UniProtKB">
        <authorList>
            <consortium name="EnsemblMetazoa"/>
        </authorList>
    </citation>
    <scope>IDENTIFICATION</scope>
    <source>
        <strain evidence="2">MAF</strain>
    </source>
</reference>
<name>A0A182VGN6_ANOME</name>
<dbReference type="AlphaFoldDB" id="A0A182VGN6"/>
<feature type="region of interest" description="Disordered" evidence="1">
    <location>
        <begin position="1"/>
        <end position="55"/>
    </location>
</feature>
<accession>A0A182VGN6</accession>
<organism evidence="2 3">
    <name type="scientific">Anopheles merus</name>
    <name type="common">Mosquito</name>
    <dbReference type="NCBI Taxonomy" id="30066"/>
    <lineage>
        <taxon>Eukaryota</taxon>
        <taxon>Metazoa</taxon>
        <taxon>Ecdysozoa</taxon>
        <taxon>Arthropoda</taxon>
        <taxon>Hexapoda</taxon>
        <taxon>Insecta</taxon>
        <taxon>Pterygota</taxon>
        <taxon>Neoptera</taxon>
        <taxon>Endopterygota</taxon>
        <taxon>Diptera</taxon>
        <taxon>Nematocera</taxon>
        <taxon>Culicoidea</taxon>
        <taxon>Culicidae</taxon>
        <taxon>Anophelinae</taxon>
        <taxon>Anopheles</taxon>
    </lineage>
</organism>
<keyword evidence="3" id="KW-1185">Reference proteome</keyword>